<dbReference type="Proteomes" id="UP001211894">
    <property type="component" value="Unassembled WGS sequence"/>
</dbReference>
<keyword evidence="2" id="KW-0472">Membrane</keyword>
<evidence type="ECO:0000313" key="4">
    <source>
        <dbReference type="Proteomes" id="UP001211894"/>
    </source>
</evidence>
<keyword evidence="2" id="KW-1133">Transmembrane helix</keyword>
<comment type="caution">
    <text evidence="3">The sequence shown here is derived from an EMBL/GenBank/DDBJ whole genome shotgun (WGS) entry which is preliminary data.</text>
</comment>
<feature type="transmembrane region" description="Helical" evidence="2">
    <location>
        <begin position="6"/>
        <end position="24"/>
    </location>
</feature>
<evidence type="ECO:0000256" key="1">
    <source>
        <dbReference type="SAM" id="MobiDB-lite"/>
    </source>
</evidence>
<feature type="region of interest" description="Disordered" evidence="1">
    <location>
        <begin position="32"/>
        <end position="58"/>
    </location>
</feature>
<evidence type="ECO:0000313" key="3">
    <source>
        <dbReference type="EMBL" id="MDA7028557.1"/>
    </source>
</evidence>
<evidence type="ECO:0008006" key="5">
    <source>
        <dbReference type="Google" id="ProtNLM"/>
    </source>
</evidence>
<dbReference type="EMBL" id="JAQKAB010000021">
    <property type="protein sequence ID" value="MDA7028557.1"/>
    <property type="molecule type" value="Genomic_DNA"/>
</dbReference>
<accession>A0ABT4X934</accession>
<keyword evidence="2" id="KW-0812">Transmembrane</keyword>
<protein>
    <recommendedName>
        <fullName evidence="5">YbyB</fullName>
    </recommendedName>
</protein>
<sequence length="69" mass="7753">MKRKTIMSSLVISTVAVGLTSYFLKQSMKAKKSLPIHKAGNPSPEDIEDNKMVSEGSTYPVQYYDQQKK</sequence>
<gene>
    <name evidence="3" type="ORF">PJ311_18630</name>
</gene>
<proteinExistence type="predicted"/>
<keyword evidence="4" id="KW-1185">Reference proteome</keyword>
<evidence type="ECO:0000256" key="2">
    <source>
        <dbReference type="SAM" id="Phobius"/>
    </source>
</evidence>
<name>A0ABT4X934_9BACI</name>
<dbReference type="RefSeq" id="WP_271342341.1">
    <property type="nucleotide sequence ID" value="NZ_JAQKAB010000021.1"/>
</dbReference>
<reference evidence="3 4" key="1">
    <citation type="submission" date="2023-01" db="EMBL/GenBank/DDBJ databases">
        <title>Bacillus changyiensis sp. nov., isolated from a coastal deposit.</title>
        <authorList>
            <person name="Xiao G."/>
            <person name="Lai Q."/>
            <person name="Hu Z."/>
            <person name="Shao Z."/>
        </authorList>
    </citation>
    <scope>NUCLEOTIDE SEQUENCE [LARGE SCALE GENOMIC DNA]</scope>
    <source>
        <strain evidence="3 4">CLL-7-23</strain>
    </source>
</reference>
<organism evidence="3 4">
    <name type="scientific">Bacillus changyiensis</name>
    <dbReference type="NCBI Taxonomy" id="3004103"/>
    <lineage>
        <taxon>Bacteria</taxon>
        <taxon>Bacillati</taxon>
        <taxon>Bacillota</taxon>
        <taxon>Bacilli</taxon>
        <taxon>Bacillales</taxon>
        <taxon>Bacillaceae</taxon>
        <taxon>Bacillus</taxon>
    </lineage>
</organism>